<evidence type="ECO:0008006" key="3">
    <source>
        <dbReference type="Google" id="ProtNLM"/>
    </source>
</evidence>
<dbReference type="EMBL" id="JABBNU010000003">
    <property type="protein sequence ID" value="NMM47929.1"/>
    <property type="molecule type" value="Genomic_DNA"/>
</dbReference>
<dbReference type="AlphaFoldDB" id="A0A848J0W1"/>
<dbReference type="RefSeq" id="WP_169678943.1">
    <property type="nucleotide sequence ID" value="NZ_JABBNU010000003.1"/>
</dbReference>
<name>A0A848J0W1_9BACT</name>
<accession>A0A848J0W1</accession>
<proteinExistence type="predicted"/>
<dbReference type="Proteomes" id="UP000559010">
    <property type="component" value="Unassembled WGS sequence"/>
</dbReference>
<comment type="caution">
    <text evidence="1">The sequence shown here is derived from an EMBL/GenBank/DDBJ whole genome shotgun (WGS) entry which is preliminary data.</text>
</comment>
<evidence type="ECO:0000313" key="1">
    <source>
        <dbReference type="EMBL" id="NMM47929.1"/>
    </source>
</evidence>
<sequence>MKHKSILFAVVVLLLVSCKDWSSKEITIKEGLKFEFYNCWTHPFLAEGERKVKIGNDTFHFPMNTGGCREINIFIDKFEGKSILIFQDITTLTVIDLDNKIILYQAEEYDFIKRKEQVKYCGRIHVGDEIEFLDPQESALIELDGRIRIFM</sequence>
<gene>
    <name evidence="1" type="ORF">HH304_05915</name>
</gene>
<keyword evidence="2" id="KW-1185">Reference proteome</keyword>
<reference evidence="1 2" key="1">
    <citation type="submission" date="2020-04" db="EMBL/GenBank/DDBJ databases">
        <title>Flammeovirgaceae bacterium KN852 isolated from deep sea.</title>
        <authorList>
            <person name="Zhang D.-C."/>
        </authorList>
    </citation>
    <scope>NUCLEOTIDE SEQUENCE [LARGE SCALE GENOMIC DNA]</scope>
    <source>
        <strain evidence="1 2">KN852</strain>
    </source>
</reference>
<protein>
    <recommendedName>
        <fullName evidence="3">Lipoprotein</fullName>
    </recommendedName>
</protein>
<evidence type="ECO:0000313" key="2">
    <source>
        <dbReference type="Proteomes" id="UP000559010"/>
    </source>
</evidence>
<organism evidence="1 2">
    <name type="scientific">Marinigracilibium pacificum</name>
    <dbReference type="NCBI Taxonomy" id="2729599"/>
    <lineage>
        <taxon>Bacteria</taxon>
        <taxon>Pseudomonadati</taxon>
        <taxon>Bacteroidota</taxon>
        <taxon>Cytophagia</taxon>
        <taxon>Cytophagales</taxon>
        <taxon>Flammeovirgaceae</taxon>
        <taxon>Marinigracilibium</taxon>
    </lineage>
</organism>
<dbReference type="PROSITE" id="PS51257">
    <property type="entry name" value="PROKAR_LIPOPROTEIN"/>
    <property type="match status" value="1"/>
</dbReference>